<dbReference type="AlphaFoldDB" id="A0A9P3Q807"/>
<evidence type="ECO:0000313" key="4">
    <source>
        <dbReference type="Proteomes" id="UP001064782"/>
    </source>
</evidence>
<dbReference type="EMBL" id="BRZI01000027">
    <property type="protein sequence ID" value="GLD31564.1"/>
    <property type="molecule type" value="Genomic_DNA"/>
</dbReference>
<feature type="signal peptide" evidence="1">
    <location>
        <begin position="1"/>
        <end position="32"/>
    </location>
</feature>
<comment type="caution">
    <text evidence="3">The sequence shown here is derived from an EMBL/GenBank/DDBJ whole genome shotgun (WGS) entry which is preliminary data.</text>
</comment>
<evidence type="ECO:0000256" key="1">
    <source>
        <dbReference type="SAM" id="SignalP"/>
    </source>
</evidence>
<dbReference type="Proteomes" id="UP001165663">
    <property type="component" value="Unassembled WGS sequence"/>
</dbReference>
<accession>A0A9P3Q807</accession>
<feature type="chain" id="PRO_5040286395" description="Secreted protein" evidence="1">
    <location>
        <begin position="33"/>
        <end position="174"/>
    </location>
</feature>
<proteinExistence type="predicted"/>
<dbReference type="Proteomes" id="UP001064782">
    <property type="component" value="Unassembled WGS sequence"/>
</dbReference>
<keyword evidence="1" id="KW-0732">Signal</keyword>
<evidence type="ECO:0000313" key="2">
    <source>
        <dbReference type="EMBL" id="GLB83316.1"/>
    </source>
</evidence>
<dbReference type="EMBL" id="BRXE01000024">
    <property type="protein sequence ID" value="GLB83316.1"/>
    <property type="molecule type" value="Genomic_DNA"/>
</dbReference>
<name>A0A9P3Q807_9MYCO</name>
<evidence type="ECO:0000313" key="3">
    <source>
        <dbReference type="EMBL" id="GLD31564.1"/>
    </source>
</evidence>
<sequence>MMRSTKEVTAPLTALVAASLVGGLLTAAPAAAYNPAINGTYTATQIGDWARTRTVYHDEPVVRSTWTITTSCETAQDCTGQVVSDQGWSAPLVMHDGSNWYLKRDIPNWQTCEDGTTWVGHDSFYFYPADPVTGQNVLGSPVLAGREHTTSVSGACGVNAPLYIEQPFRLDKIG</sequence>
<organism evidence="3 4">
    <name type="scientific">Mycobacterium kiyosense</name>
    <dbReference type="NCBI Taxonomy" id="2871094"/>
    <lineage>
        <taxon>Bacteria</taxon>
        <taxon>Bacillati</taxon>
        <taxon>Actinomycetota</taxon>
        <taxon>Actinomycetes</taxon>
        <taxon>Mycobacteriales</taxon>
        <taxon>Mycobacteriaceae</taxon>
        <taxon>Mycobacterium</taxon>
    </lineage>
</organism>
<reference evidence="3" key="1">
    <citation type="submission" date="2022-08" db="EMBL/GenBank/DDBJ databases">
        <title>Mycobacterium kiyosense sp. nov., scotochromogenic slow-glowing species isolated from respiratory specimens.</title>
        <authorList>
            <person name="Fukano H."/>
            <person name="Kazumi Y."/>
            <person name="Sakagami N."/>
            <person name="Ato M."/>
            <person name="Mitarai S."/>
            <person name="Hoshino Y."/>
        </authorList>
    </citation>
    <scope>NUCLEOTIDE SEQUENCE</scope>
    <source>
        <strain evidence="3">1413</strain>
        <strain evidence="2">SRL2020-028</strain>
    </source>
</reference>
<evidence type="ECO:0008006" key="5">
    <source>
        <dbReference type="Google" id="ProtNLM"/>
    </source>
</evidence>
<gene>
    <name evidence="3" type="ORF">Mkiyose1413_34470</name>
    <name evidence="2" type="ORF">SRL2020028_25720</name>
</gene>
<keyword evidence="4" id="KW-1185">Reference proteome</keyword>
<protein>
    <recommendedName>
        <fullName evidence="5">Secreted protein</fullName>
    </recommendedName>
</protein>